<gene>
    <name evidence="1" type="ORF">OV287_51965</name>
</gene>
<keyword evidence="2" id="KW-1185">Reference proteome</keyword>
<comment type="caution">
    <text evidence="1">The sequence shown here is derived from an EMBL/GenBank/DDBJ whole genome shotgun (WGS) entry which is preliminary data.</text>
</comment>
<accession>A0ABT4AMS8</accession>
<dbReference type="RefSeq" id="WP_267541548.1">
    <property type="nucleotide sequence ID" value="NZ_JAPNKA010000001.1"/>
</dbReference>
<sequence>MSKNVLRAPAPWLVADTSRSLETNHRITQGYIQIAGEIQALLDPDFRPGGTSGVLCNWFAFAPHASLEAGKGMLGAYLARAIIDAAQGEPAPSVQRALDRGGLSGPDRLVAEKVADTLRWFGLSHDVAASLGTLLSAANLDVLADPRTLWITTWRVARVLHDAPGATPLEKAEAVARTLEQLLLDGNVAIFGDIATAARAYLDWRGRSGGNAVRPAQVVEGFELDGAHADEAQRAWVYALEHVKASPQPTDFASVLPDVGGRSLLVAAFALFEDARQSGNASDRDGRIAFANNYLAWHEQHNSVQPAFTPSTQREGEVSRLDLMLAMTPTLRLPLGPVAWELSDYTDRQRDRDHNFLTSKPTEYNWALFADRWPAVLNAFDVGYQHQAGLWEMPQPLIQSLNLLELG</sequence>
<name>A0ABT4AMS8_9BACT</name>
<dbReference type="EMBL" id="JAPNKA010000001">
    <property type="protein sequence ID" value="MCY1082998.1"/>
    <property type="molecule type" value="Genomic_DNA"/>
</dbReference>
<evidence type="ECO:0000313" key="1">
    <source>
        <dbReference type="EMBL" id="MCY1082998.1"/>
    </source>
</evidence>
<organism evidence="1 2">
    <name type="scientific">Archangium lansingense</name>
    <dbReference type="NCBI Taxonomy" id="2995310"/>
    <lineage>
        <taxon>Bacteria</taxon>
        <taxon>Pseudomonadati</taxon>
        <taxon>Myxococcota</taxon>
        <taxon>Myxococcia</taxon>
        <taxon>Myxococcales</taxon>
        <taxon>Cystobacterineae</taxon>
        <taxon>Archangiaceae</taxon>
        <taxon>Archangium</taxon>
    </lineage>
</organism>
<dbReference type="Proteomes" id="UP001207654">
    <property type="component" value="Unassembled WGS sequence"/>
</dbReference>
<proteinExistence type="predicted"/>
<reference evidence="1 2" key="1">
    <citation type="submission" date="2022-11" db="EMBL/GenBank/DDBJ databases">
        <title>Minimal conservation of predation-associated metabolite biosynthetic gene clusters underscores biosynthetic potential of Myxococcota including descriptions for ten novel species: Archangium lansinium sp. nov., Myxococcus landrumus sp. nov., Nannocystis bai.</title>
        <authorList>
            <person name="Ahearne A."/>
            <person name="Stevens C."/>
            <person name="Phillips K."/>
        </authorList>
    </citation>
    <scope>NUCLEOTIDE SEQUENCE [LARGE SCALE GENOMIC DNA]</scope>
    <source>
        <strain evidence="1 2">MIWBW</strain>
    </source>
</reference>
<evidence type="ECO:0000313" key="2">
    <source>
        <dbReference type="Proteomes" id="UP001207654"/>
    </source>
</evidence>
<protein>
    <submittedName>
        <fullName evidence="1">Uncharacterized protein</fullName>
    </submittedName>
</protein>